<name>A0ABD0PWC1_CIRMR</name>
<sequence length="92" mass="10294">MKLQTSTSEEHFLEACTREERDEWAAAIGEVVQKLKPHETQTASPSQIKGSKSLQLHNVNLSQVVDSMYDVHTGIRLCSHVEQGSSYTNCFS</sequence>
<gene>
    <name evidence="2" type="ORF">M9458_027088</name>
</gene>
<feature type="non-terminal residue" evidence="2">
    <location>
        <position position="92"/>
    </location>
</feature>
<dbReference type="SUPFAM" id="SSF50729">
    <property type="entry name" value="PH domain-like"/>
    <property type="match status" value="1"/>
</dbReference>
<comment type="caution">
    <text evidence="2">The sequence shown here is derived from an EMBL/GenBank/DDBJ whole genome shotgun (WGS) entry which is preliminary data.</text>
</comment>
<evidence type="ECO:0000259" key="1">
    <source>
        <dbReference type="PROSITE" id="PS50003"/>
    </source>
</evidence>
<dbReference type="Proteomes" id="UP001529510">
    <property type="component" value="Unassembled WGS sequence"/>
</dbReference>
<evidence type="ECO:0000313" key="2">
    <source>
        <dbReference type="EMBL" id="KAL0178194.1"/>
    </source>
</evidence>
<evidence type="ECO:0000313" key="3">
    <source>
        <dbReference type="Proteomes" id="UP001529510"/>
    </source>
</evidence>
<proteinExistence type="predicted"/>
<keyword evidence="3" id="KW-1185">Reference proteome</keyword>
<organism evidence="2 3">
    <name type="scientific">Cirrhinus mrigala</name>
    <name type="common">Mrigala</name>
    <dbReference type="NCBI Taxonomy" id="683832"/>
    <lineage>
        <taxon>Eukaryota</taxon>
        <taxon>Metazoa</taxon>
        <taxon>Chordata</taxon>
        <taxon>Craniata</taxon>
        <taxon>Vertebrata</taxon>
        <taxon>Euteleostomi</taxon>
        <taxon>Actinopterygii</taxon>
        <taxon>Neopterygii</taxon>
        <taxon>Teleostei</taxon>
        <taxon>Ostariophysi</taxon>
        <taxon>Cypriniformes</taxon>
        <taxon>Cyprinidae</taxon>
        <taxon>Labeoninae</taxon>
        <taxon>Labeonini</taxon>
        <taxon>Cirrhinus</taxon>
    </lineage>
</organism>
<reference evidence="2 3" key="1">
    <citation type="submission" date="2024-05" db="EMBL/GenBank/DDBJ databases">
        <title>Genome sequencing and assembly of Indian major carp, Cirrhinus mrigala (Hamilton, 1822).</title>
        <authorList>
            <person name="Mohindra V."/>
            <person name="Chowdhury L.M."/>
            <person name="Lal K."/>
            <person name="Jena J.K."/>
        </authorList>
    </citation>
    <scope>NUCLEOTIDE SEQUENCE [LARGE SCALE GENOMIC DNA]</scope>
    <source>
        <strain evidence="2">CM1030</strain>
        <tissue evidence="2">Blood</tissue>
    </source>
</reference>
<feature type="domain" description="PH" evidence="1">
    <location>
        <begin position="1"/>
        <end position="33"/>
    </location>
</feature>
<dbReference type="InterPro" id="IPR001849">
    <property type="entry name" value="PH_domain"/>
</dbReference>
<protein>
    <recommendedName>
        <fullName evidence="1">PH domain-containing protein</fullName>
    </recommendedName>
</protein>
<dbReference type="EMBL" id="JAMKFB020000013">
    <property type="protein sequence ID" value="KAL0178194.1"/>
    <property type="molecule type" value="Genomic_DNA"/>
</dbReference>
<dbReference type="AlphaFoldDB" id="A0ABD0PWC1"/>
<accession>A0ABD0PWC1</accession>
<dbReference type="PROSITE" id="PS50003">
    <property type="entry name" value="PH_DOMAIN"/>
    <property type="match status" value="1"/>
</dbReference>